<dbReference type="InterPro" id="IPR001173">
    <property type="entry name" value="Glyco_trans_2-like"/>
</dbReference>
<dbReference type="Pfam" id="PF13632">
    <property type="entry name" value="Glyco_trans_2_3"/>
    <property type="match status" value="1"/>
</dbReference>
<comment type="caution">
    <text evidence="3">The sequence shown here is derived from an EMBL/GenBank/DDBJ whole genome shotgun (WGS) entry which is preliminary data.</text>
</comment>
<evidence type="ECO:0000259" key="2">
    <source>
        <dbReference type="Pfam" id="PF13632"/>
    </source>
</evidence>
<evidence type="ECO:0000313" key="3">
    <source>
        <dbReference type="EMBL" id="KAK2606618.1"/>
    </source>
</evidence>
<keyword evidence="1" id="KW-1133">Transmembrane helix</keyword>
<keyword evidence="1" id="KW-0812">Transmembrane</keyword>
<dbReference type="PANTHER" id="PTHR36851">
    <property type="entry name" value="UNNAMED PRODUCT"/>
    <property type="match status" value="1"/>
</dbReference>
<keyword evidence="1" id="KW-0472">Membrane</keyword>
<organism evidence="3 4">
    <name type="scientific">Phomopsis amygdali</name>
    <name type="common">Fusicoccum amygdali</name>
    <dbReference type="NCBI Taxonomy" id="1214568"/>
    <lineage>
        <taxon>Eukaryota</taxon>
        <taxon>Fungi</taxon>
        <taxon>Dikarya</taxon>
        <taxon>Ascomycota</taxon>
        <taxon>Pezizomycotina</taxon>
        <taxon>Sordariomycetes</taxon>
        <taxon>Sordariomycetidae</taxon>
        <taxon>Diaporthales</taxon>
        <taxon>Diaporthaceae</taxon>
        <taxon>Diaporthe</taxon>
    </lineage>
</organism>
<evidence type="ECO:0000313" key="4">
    <source>
        <dbReference type="Proteomes" id="UP001265746"/>
    </source>
</evidence>
<gene>
    <name evidence="3" type="ORF">N8I77_005353</name>
</gene>
<dbReference type="Proteomes" id="UP001265746">
    <property type="component" value="Unassembled WGS sequence"/>
</dbReference>
<keyword evidence="4" id="KW-1185">Reference proteome</keyword>
<dbReference type="AlphaFoldDB" id="A0AAD9SFJ9"/>
<protein>
    <recommendedName>
        <fullName evidence="2">Glycosyltransferase 2-like domain-containing protein</fullName>
    </recommendedName>
</protein>
<dbReference type="EMBL" id="JAUJFL010000003">
    <property type="protein sequence ID" value="KAK2606618.1"/>
    <property type="molecule type" value="Genomic_DNA"/>
</dbReference>
<feature type="transmembrane region" description="Helical" evidence="1">
    <location>
        <begin position="12"/>
        <end position="31"/>
    </location>
</feature>
<evidence type="ECO:0000256" key="1">
    <source>
        <dbReference type="SAM" id="Phobius"/>
    </source>
</evidence>
<proteinExistence type="predicted"/>
<name>A0AAD9SFJ9_PHOAM</name>
<accession>A0AAD9SFJ9</accession>
<reference evidence="3" key="1">
    <citation type="submission" date="2023-06" db="EMBL/GenBank/DDBJ databases">
        <authorList>
            <person name="Noh H."/>
        </authorList>
    </citation>
    <scope>NUCLEOTIDE SEQUENCE</scope>
    <source>
        <strain evidence="3">DUCC20226</strain>
    </source>
</reference>
<sequence>MAVLHWIQRCTPGVSTLAIIFLLGGFNSRFFTGDRQEMTNDARLGRDRITFSEGFFILYTVFLHIVITTVPLRIFRGARLATQEIQAALKASQLESDQPESLQSGSHQSIPSELIHVSIIPSYKESIETLQDTLRVLASHRMAKTTYDVRWQRPPARLFILGKFVMVIDSRQIFLAMEERDPQAVGVAEALVSKYGASFLDIQYSVHPSDIPDESQGKSANVAWAAKAVEKKYLGRPIFQDVLVTAMDSDTHLLETYYSLIQKRHLTLRQQSDLSPVTLYTVPIVFDRNAHLVPRLVRATDLGWSCAGLACYKRPGDYDGIVFPTSVYTLPLSLVSSIGGWDTGPGAIGEDMHMMLKCYFATKGNLNIESIASPASMSNITSGSSGFIGWLRNHKARYSQGLRHMWGCLDAGYALQKFCKMGLPSLYGNAVYKLDKKNAKIGTNLGVGKVEVRGGRVRSVWLRNAVLSLRLFEAHLFPLHFLCILVASNSYSEQLSSSNASPILEIVLKLTGYARTANFVLMALCLSTAYASFHKVCVETRQWEMRKADLHDFTFGSSKLDRWSLGSILDILSLTLASALFGTLPLLQAVLSHFWSDRLVYRVSGKPTKSHSS</sequence>
<dbReference type="InterPro" id="IPR029044">
    <property type="entry name" value="Nucleotide-diphossugar_trans"/>
</dbReference>
<feature type="transmembrane region" description="Helical" evidence="1">
    <location>
        <begin position="51"/>
        <end position="72"/>
    </location>
</feature>
<dbReference type="PANTHER" id="PTHR36851:SF1">
    <property type="entry name" value="GLYCO_TRANS_2-LIKE DOMAIN-CONTAINING PROTEIN"/>
    <property type="match status" value="1"/>
</dbReference>
<dbReference type="SUPFAM" id="SSF53448">
    <property type="entry name" value="Nucleotide-diphospho-sugar transferases"/>
    <property type="match status" value="1"/>
</dbReference>
<feature type="domain" description="Glycosyltransferase 2-like" evidence="2">
    <location>
        <begin position="244"/>
        <end position="531"/>
    </location>
</feature>